<dbReference type="GeneID" id="14912288"/>
<dbReference type="RefSeq" id="XP_004333836.1">
    <property type="nucleotide sequence ID" value="XM_004333788.1"/>
</dbReference>
<reference evidence="2 3" key="1">
    <citation type="journal article" date="2013" name="Genome Biol.">
        <title>Genome of Acanthamoeba castellanii highlights extensive lateral gene transfer and early evolution of tyrosine kinase signaling.</title>
        <authorList>
            <person name="Clarke M."/>
            <person name="Lohan A.J."/>
            <person name="Liu B."/>
            <person name="Lagkouvardos I."/>
            <person name="Roy S."/>
            <person name="Zafar N."/>
            <person name="Bertelli C."/>
            <person name="Schilde C."/>
            <person name="Kianianmomeni A."/>
            <person name="Burglin T.R."/>
            <person name="Frech C."/>
            <person name="Turcotte B."/>
            <person name="Kopec K.O."/>
            <person name="Synnott J.M."/>
            <person name="Choo C."/>
            <person name="Paponov I."/>
            <person name="Finkler A."/>
            <person name="Soon Heng Tan C."/>
            <person name="Hutchins A.P."/>
            <person name="Weinmeier T."/>
            <person name="Rattei T."/>
            <person name="Chu J.S."/>
            <person name="Gimenez G."/>
            <person name="Irimia M."/>
            <person name="Rigden D.J."/>
            <person name="Fitzpatrick D.A."/>
            <person name="Lorenzo-Morales J."/>
            <person name="Bateman A."/>
            <person name="Chiu C.H."/>
            <person name="Tang P."/>
            <person name="Hegemann P."/>
            <person name="Fromm H."/>
            <person name="Raoult D."/>
            <person name="Greub G."/>
            <person name="Miranda-Saavedra D."/>
            <person name="Chen N."/>
            <person name="Nash P."/>
            <person name="Ginger M.L."/>
            <person name="Horn M."/>
            <person name="Schaap P."/>
            <person name="Caler L."/>
            <person name="Loftus B."/>
        </authorList>
    </citation>
    <scope>NUCLEOTIDE SEQUENCE [LARGE SCALE GENOMIC DNA]</scope>
    <source>
        <strain evidence="2 3">Neff</strain>
    </source>
</reference>
<dbReference type="Proteomes" id="UP000011083">
    <property type="component" value="Unassembled WGS sequence"/>
</dbReference>
<dbReference type="VEuPathDB" id="AmoebaDB:ACA1_363220"/>
<keyword evidence="1" id="KW-0812">Transmembrane</keyword>
<dbReference type="Pfam" id="PF19228">
    <property type="entry name" value="DUF5881"/>
    <property type="match status" value="1"/>
</dbReference>
<proteinExistence type="predicted"/>
<dbReference type="AlphaFoldDB" id="L8GGE9"/>
<protein>
    <submittedName>
        <fullName evidence="2">Uncharacterized protein</fullName>
    </submittedName>
</protein>
<evidence type="ECO:0000256" key="1">
    <source>
        <dbReference type="SAM" id="Phobius"/>
    </source>
</evidence>
<keyword evidence="1" id="KW-0472">Membrane</keyword>
<keyword evidence="3" id="KW-1185">Reference proteome</keyword>
<organism evidence="2 3">
    <name type="scientific">Acanthamoeba castellanii (strain ATCC 30010 / Neff)</name>
    <dbReference type="NCBI Taxonomy" id="1257118"/>
    <lineage>
        <taxon>Eukaryota</taxon>
        <taxon>Amoebozoa</taxon>
        <taxon>Discosea</taxon>
        <taxon>Longamoebia</taxon>
        <taxon>Centramoebida</taxon>
        <taxon>Acanthamoebidae</taxon>
        <taxon>Acanthamoeba</taxon>
    </lineage>
</organism>
<dbReference type="KEGG" id="acan:ACA1_363220"/>
<evidence type="ECO:0000313" key="3">
    <source>
        <dbReference type="Proteomes" id="UP000011083"/>
    </source>
</evidence>
<gene>
    <name evidence="2" type="ORF">ACA1_363220</name>
</gene>
<dbReference type="EMBL" id="KB008147">
    <property type="protein sequence ID" value="ELR11823.1"/>
    <property type="molecule type" value="Genomic_DNA"/>
</dbReference>
<feature type="transmembrane region" description="Helical" evidence="1">
    <location>
        <begin position="244"/>
        <end position="265"/>
    </location>
</feature>
<sequence length="521" mass="57794">MDSYAQRYQISGPPAAIQYLKTYHFYPKGNTWRSTGLYDDPLADPLANQDGVVHMSDPNHIAFSAFVPAESVEEDAAQMARHLPANTTLTVLGFDADNYDDPGQSLTLEGSTGILLARDNQFPAPIIAKTYFPQLFEELSLQVRERNAIKHANEMAGNLARDGLIPRIDSISDDGFDWFVEPAPSIKSKAQQIKAYTRIARLREYDPDSYRVLGERAKLALDTALAAAALAPRQPRYYSNSADMFKFVAALALILALAGTAAAAMPPSNLTCPPPTSYPKGMLDNLWSATAGYYGSTNVTGYVLVNTGRYNFVQASNFTGIFVQYYSRALGTYVAEYYIDLGAGTAVMVLNITFTLLAHEKNVNYNEFCLNYNPASAVTEYQQGSQMSDRFFYGTYYEKYSARNPNNYGTITRSEFFNFDATERFSSNCLTTFAGHVVTGMSCFEYVKVSNIPSIKSAPGPHGAFGSLEDKQDTHAFLKNYREVRHISEFKETFDAGKFRLPISMLYDVSLKPYVNVAVVA</sequence>
<accession>L8GGE9</accession>
<name>L8GGE9_ACACF</name>
<keyword evidence="1" id="KW-1133">Transmembrane helix</keyword>
<evidence type="ECO:0000313" key="2">
    <source>
        <dbReference type="EMBL" id="ELR11823.1"/>
    </source>
</evidence>
<dbReference type="InterPro" id="IPR045327">
    <property type="entry name" value="DUF5881"/>
</dbReference>